<comment type="similarity">
    <text evidence="1">Belongs to the metallophosphoesterase superfamily. YfcE family.</text>
</comment>
<gene>
    <name evidence="3" type="ORF">JJ685_14050</name>
</gene>
<keyword evidence="4" id="KW-1185">Reference proteome</keyword>
<name>A0A936Z298_9BURK</name>
<evidence type="ECO:0000256" key="1">
    <source>
        <dbReference type="ARBA" id="ARBA00008950"/>
    </source>
</evidence>
<dbReference type="Gene3D" id="3.60.21.10">
    <property type="match status" value="1"/>
</dbReference>
<dbReference type="InterPro" id="IPR024654">
    <property type="entry name" value="Calcineurin-like_PHP_lpxH"/>
</dbReference>
<dbReference type="PANTHER" id="PTHR42850">
    <property type="entry name" value="METALLOPHOSPHOESTERASE"/>
    <property type="match status" value="1"/>
</dbReference>
<dbReference type="InterPro" id="IPR050126">
    <property type="entry name" value="Ap4A_hydrolase"/>
</dbReference>
<evidence type="ECO:0000259" key="2">
    <source>
        <dbReference type="Pfam" id="PF12850"/>
    </source>
</evidence>
<comment type="caution">
    <text evidence="3">The sequence shown here is derived from an EMBL/GenBank/DDBJ whole genome shotgun (WGS) entry which is preliminary data.</text>
</comment>
<dbReference type="InterPro" id="IPR011152">
    <property type="entry name" value="Pesterase_MJ0912"/>
</dbReference>
<dbReference type="PIRSF" id="PIRSF000883">
    <property type="entry name" value="Pesterase_MJ0912"/>
    <property type="match status" value="1"/>
</dbReference>
<protein>
    <submittedName>
        <fullName evidence="3">Metallophosphoesterase family protein</fullName>
    </submittedName>
</protein>
<dbReference type="RefSeq" id="WP_201674894.1">
    <property type="nucleotide sequence ID" value="NZ_JAEQNE010000003.1"/>
</dbReference>
<dbReference type="PANTHER" id="PTHR42850:SF2">
    <property type="entry name" value="BLL5683 PROTEIN"/>
    <property type="match status" value="1"/>
</dbReference>
<dbReference type="SUPFAM" id="SSF56300">
    <property type="entry name" value="Metallo-dependent phosphatases"/>
    <property type="match status" value="1"/>
</dbReference>
<sequence length="267" mass="28419">MKIAVLSDIHGNLPALKAVLDEVEGEGVDAVVNLGDILSGPLMPAETAELLLARDFVTIAGNQDRALLAQWQRADRDVGGSDGYAASQIGAQHAQWLRSLPPSRWLGEDVFLVHGTPGSDLKYLLETVTPDFGLHGSTGLRAASSEEIASRLGAGEEDCRHASLVLCGHSHVPRAAMVDGTLVLNPGSVGLQAYDDEEPARHRVRNGTPHARYAVVERRGACWNARLCSVAYDWDGMQQLAANCGRHDWAYALATGNLPADGSTIAA</sequence>
<proteinExistence type="inferred from homology"/>
<reference evidence="3 4" key="1">
    <citation type="journal article" date="2017" name="Int. J. Syst. Evol. Microbiol.">
        <title>Ramlibacter monticola sp. nov., isolated from forest soil.</title>
        <authorList>
            <person name="Chaudhary D.K."/>
            <person name="Kim J."/>
        </authorList>
    </citation>
    <scope>NUCLEOTIDE SEQUENCE [LARGE SCALE GENOMIC DNA]</scope>
    <source>
        <strain evidence="3 4">KACC 19175</strain>
    </source>
</reference>
<organism evidence="3 4">
    <name type="scientific">Ramlibacter monticola</name>
    <dbReference type="NCBI Taxonomy" id="1926872"/>
    <lineage>
        <taxon>Bacteria</taxon>
        <taxon>Pseudomonadati</taxon>
        <taxon>Pseudomonadota</taxon>
        <taxon>Betaproteobacteria</taxon>
        <taxon>Burkholderiales</taxon>
        <taxon>Comamonadaceae</taxon>
        <taxon>Ramlibacter</taxon>
    </lineage>
</organism>
<dbReference type="Proteomes" id="UP000599109">
    <property type="component" value="Unassembled WGS sequence"/>
</dbReference>
<accession>A0A936Z298</accession>
<dbReference type="GO" id="GO:0005737">
    <property type="term" value="C:cytoplasm"/>
    <property type="evidence" value="ECO:0007669"/>
    <property type="project" value="TreeGrafter"/>
</dbReference>
<dbReference type="AlphaFoldDB" id="A0A936Z298"/>
<evidence type="ECO:0000313" key="3">
    <source>
        <dbReference type="EMBL" id="MBL0392257.1"/>
    </source>
</evidence>
<dbReference type="GO" id="GO:0016791">
    <property type="term" value="F:phosphatase activity"/>
    <property type="evidence" value="ECO:0007669"/>
    <property type="project" value="TreeGrafter"/>
</dbReference>
<evidence type="ECO:0000313" key="4">
    <source>
        <dbReference type="Proteomes" id="UP000599109"/>
    </source>
</evidence>
<dbReference type="Pfam" id="PF12850">
    <property type="entry name" value="Metallophos_2"/>
    <property type="match status" value="1"/>
</dbReference>
<dbReference type="InterPro" id="IPR029052">
    <property type="entry name" value="Metallo-depent_PP-like"/>
</dbReference>
<feature type="domain" description="Calcineurin-like phosphoesterase" evidence="2">
    <location>
        <begin position="1"/>
        <end position="196"/>
    </location>
</feature>
<dbReference type="EMBL" id="JAEQNE010000003">
    <property type="protein sequence ID" value="MBL0392257.1"/>
    <property type="molecule type" value="Genomic_DNA"/>
</dbReference>